<gene>
    <name evidence="1" type="ORF">JJB07_07900</name>
</gene>
<keyword evidence="2" id="KW-1185">Reference proteome</keyword>
<proteinExistence type="predicted"/>
<sequence>MFIGILATLILIGIVIGQVRESKKSGLLSLARVAYEERAVRYEGPVTYLRGPWEDVEAGARLYLSVLDGVVCLVSPQKRMLALEGAEVAGLELADPREAVLTLRGADTEVSVKAHPERAQMIARTI</sequence>
<organism evidence="1 2">
    <name type="scientific">Tumebacillus amylolyticus</name>
    <dbReference type="NCBI Taxonomy" id="2801339"/>
    <lineage>
        <taxon>Bacteria</taxon>
        <taxon>Bacillati</taxon>
        <taxon>Bacillota</taxon>
        <taxon>Bacilli</taxon>
        <taxon>Bacillales</taxon>
        <taxon>Alicyclobacillaceae</taxon>
        <taxon>Tumebacillus</taxon>
    </lineage>
</organism>
<accession>A0ABS1J8R3</accession>
<evidence type="ECO:0000313" key="1">
    <source>
        <dbReference type="EMBL" id="MBL0386570.1"/>
    </source>
</evidence>
<protein>
    <submittedName>
        <fullName evidence="1">Uncharacterized protein</fullName>
    </submittedName>
</protein>
<dbReference type="RefSeq" id="WP_201633304.1">
    <property type="nucleotide sequence ID" value="NZ_JAEQNB010000002.1"/>
</dbReference>
<name>A0ABS1J8R3_9BACL</name>
<comment type="caution">
    <text evidence="1">The sequence shown here is derived from an EMBL/GenBank/DDBJ whole genome shotgun (WGS) entry which is preliminary data.</text>
</comment>
<dbReference type="Proteomes" id="UP000602284">
    <property type="component" value="Unassembled WGS sequence"/>
</dbReference>
<dbReference type="EMBL" id="JAEQNB010000002">
    <property type="protein sequence ID" value="MBL0386570.1"/>
    <property type="molecule type" value="Genomic_DNA"/>
</dbReference>
<evidence type="ECO:0000313" key="2">
    <source>
        <dbReference type="Proteomes" id="UP000602284"/>
    </source>
</evidence>
<reference evidence="1 2" key="1">
    <citation type="submission" date="2021-01" db="EMBL/GenBank/DDBJ databases">
        <title>Tumebacillus sp. strain ITR2 16S ribosomal RNA gene Genome sequencing and assembly.</title>
        <authorList>
            <person name="Kang M."/>
        </authorList>
    </citation>
    <scope>NUCLEOTIDE SEQUENCE [LARGE SCALE GENOMIC DNA]</scope>
    <source>
        <strain evidence="1 2">ITR2</strain>
    </source>
</reference>